<evidence type="ECO:0000259" key="1">
    <source>
        <dbReference type="PROSITE" id="PS50192"/>
    </source>
</evidence>
<dbReference type="PROSITE" id="PS50192">
    <property type="entry name" value="T_SNARE"/>
    <property type="match status" value="1"/>
</dbReference>
<dbReference type="InterPro" id="IPR000727">
    <property type="entry name" value="T_SNARE_dom"/>
</dbReference>
<gene>
    <name evidence="2" type="ORF">TPC1_15297</name>
</gene>
<sequence length="184" mass="22185">ESMDIIIENESKILQLLRHKCSDEKLRMLNKSKLSVYQKVIFEQLNQLRQLIYQVTINQKQNLQNFILIHTKQYEKNNTSIKSFQNMQDIFKEEVETKQQQVFENLLEQEMNHLYNEEIAYIHEEVKDINEIMNQMAVQVKKGDQIINEIEQNVNQAQIHVENGKQNLEKTQQIQKSKFKWMKF</sequence>
<feature type="non-terminal residue" evidence="2">
    <location>
        <position position="184"/>
    </location>
</feature>
<accession>A0A146K769</accession>
<dbReference type="EMBL" id="GDID01003926">
    <property type="protein sequence ID" value="JAP92680.1"/>
    <property type="molecule type" value="Transcribed_RNA"/>
</dbReference>
<dbReference type="SUPFAM" id="SSF58038">
    <property type="entry name" value="SNARE fusion complex"/>
    <property type="match status" value="1"/>
</dbReference>
<dbReference type="Pfam" id="PF05739">
    <property type="entry name" value="SNARE"/>
    <property type="match status" value="1"/>
</dbReference>
<evidence type="ECO:0000313" key="2">
    <source>
        <dbReference type="EMBL" id="JAP92680.1"/>
    </source>
</evidence>
<proteinExistence type="predicted"/>
<dbReference type="AlphaFoldDB" id="A0A146K769"/>
<organism evidence="2">
    <name type="scientific">Trepomonas sp. PC1</name>
    <dbReference type="NCBI Taxonomy" id="1076344"/>
    <lineage>
        <taxon>Eukaryota</taxon>
        <taxon>Metamonada</taxon>
        <taxon>Diplomonadida</taxon>
        <taxon>Hexamitidae</taxon>
        <taxon>Hexamitinae</taxon>
        <taxon>Trepomonas</taxon>
    </lineage>
</organism>
<reference evidence="2" key="1">
    <citation type="submission" date="2015-07" db="EMBL/GenBank/DDBJ databases">
        <title>Adaptation to a free-living lifestyle via gene acquisitions in the diplomonad Trepomonas sp. PC1.</title>
        <authorList>
            <person name="Xu F."/>
            <person name="Jerlstrom-Hultqvist J."/>
            <person name="Kolisko M."/>
            <person name="Simpson A.G.B."/>
            <person name="Roger A.J."/>
            <person name="Svard S.G."/>
            <person name="Andersson J.O."/>
        </authorList>
    </citation>
    <scope>NUCLEOTIDE SEQUENCE</scope>
    <source>
        <strain evidence="2">PC1</strain>
    </source>
</reference>
<name>A0A146K769_9EUKA</name>
<dbReference type="Gene3D" id="1.20.5.110">
    <property type="match status" value="1"/>
</dbReference>
<feature type="non-terminal residue" evidence="2">
    <location>
        <position position="1"/>
    </location>
</feature>
<feature type="domain" description="T-SNARE coiled-coil homology" evidence="1">
    <location>
        <begin position="109"/>
        <end position="171"/>
    </location>
</feature>
<protein>
    <submittedName>
        <fullName evidence="2">SNARE, putative</fullName>
    </submittedName>
</protein>